<reference evidence="10" key="2">
    <citation type="submission" date="2025-09" db="UniProtKB">
        <authorList>
            <consortium name="Ensembl"/>
        </authorList>
    </citation>
    <scope>IDENTIFICATION</scope>
</reference>
<feature type="domain" description="ZP" evidence="9">
    <location>
        <begin position="558"/>
        <end position="821"/>
    </location>
</feature>
<dbReference type="Proteomes" id="UP000694546">
    <property type="component" value="Chromosome 21"/>
</dbReference>
<evidence type="ECO:0000256" key="1">
    <source>
        <dbReference type="ARBA" id="ARBA00004236"/>
    </source>
</evidence>
<dbReference type="GeneTree" id="ENSGT00940000163503"/>
<dbReference type="InterPro" id="IPR055355">
    <property type="entry name" value="ZP-C"/>
</dbReference>
<dbReference type="InterPro" id="IPR017977">
    <property type="entry name" value="ZP_dom_CS"/>
</dbReference>
<evidence type="ECO:0000256" key="7">
    <source>
        <dbReference type="ARBA" id="ARBA00023180"/>
    </source>
</evidence>
<evidence type="ECO:0000313" key="11">
    <source>
        <dbReference type="Proteomes" id="UP000694546"/>
    </source>
</evidence>
<dbReference type="InterPro" id="IPR058876">
    <property type="entry name" value="Ig-like_ZP"/>
</dbReference>
<reference evidence="10" key="1">
    <citation type="submission" date="2025-08" db="UniProtKB">
        <authorList>
            <consortium name="Ensembl"/>
        </authorList>
    </citation>
    <scope>IDENTIFICATION</scope>
</reference>
<dbReference type="Ensembl" id="ENSGMOT00000052505.1">
    <property type="protein sequence ID" value="ENSGMOP00000056270.1"/>
    <property type="gene ID" value="ENSGMOG00000006986.2"/>
</dbReference>
<dbReference type="InterPro" id="IPR048290">
    <property type="entry name" value="ZP_chr"/>
</dbReference>
<keyword evidence="4" id="KW-0964">Secreted</keyword>
<dbReference type="SMART" id="SM00241">
    <property type="entry name" value="ZP"/>
    <property type="match status" value="1"/>
</dbReference>
<dbReference type="InterPro" id="IPR055356">
    <property type="entry name" value="ZP-N"/>
</dbReference>
<dbReference type="PROSITE" id="PS51034">
    <property type="entry name" value="ZP_2"/>
    <property type="match status" value="1"/>
</dbReference>
<dbReference type="Gene3D" id="2.60.40.3210">
    <property type="entry name" value="Zona pellucida, ZP-N domain"/>
    <property type="match status" value="1"/>
</dbReference>
<organism evidence="10 11">
    <name type="scientific">Gadus morhua</name>
    <name type="common">Atlantic cod</name>
    <dbReference type="NCBI Taxonomy" id="8049"/>
    <lineage>
        <taxon>Eukaryota</taxon>
        <taxon>Metazoa</taxon>
        <taxon>Chordata</taxon>
        <taxon>Craniata</taxon>
        <taxon>Vertebrata</taxon>
        <taxon>Euteleostomi</taxon>
        <taxon>Actinopterygii</taxon>
        <taxon>Neopterygii</taxon>
        <taxon>Teleostei</taxon>
        <taxon>Neoteleostei</taxon>
        <taxon>Acanthomorphata</taxon>
        <taxon>Zeiogadaria</taxon>
        <taxon>Gadariae</taxon>
        <taxon>Gadiformes</taxon>
        <taxon>Gadoidei</taxon>
        <taxon>Gadidae</taxon>
        <taxon>Gadus</taxon>
    </lineage>
</organism>
<dbReference type="GO" id="GO:0005886">
    <property type="term" value="C:plasma membrane"/>
    <property type="evidence" value="ECO:0007669"/>
    <property type="project" value="UniProtKB-SubCell"/>
</dbReference>
<dbReference type="Pfam" id="PF26562">
    <property type="entry name" value="Ig-like"/>
    <property type="match status" value="1"/>
</dbReference>
<evidence type="ECO:0000256" key="8">
    <source>
        <dbReference type="SAM" id="MobiDB-lite"/>
    </source>
</evidence>
<dbReference type="PANTHER" id="PTHR47130:SF3">
    <property type="entry name" value="ZONA PELLUCIDA PROTEIN"/>
    <property type="match status" value="1"/>
</dbReference>
<dbReference type="PRINTS" id="PR00023">
    <property type="entry name" value="ZPELLUCIDA"/>
</dbReference>
<dbReference type="PANTHER" id="PTHR47130">
    <property type="entry name" value="SI:DKEY-19B23.11-RELATED"/>
    <property type="match status" value="1"/>
</dbReference>
<proteinExistence type="predicted"/>
<keyword evidence="5" id="KW-0472">Membrane</keyword>
<name>A0A8C5C6T6_GADMO</name>
<dbReference type="PROSITE" id="PS00682">
    <property type="entry name" value="ZP_1"/>
    <property type="match status" value="1"/>
</dbReference>
<dbReference type="Pfam" id="PF00100">
    <property type="entry name" value="Zona_pellucida"/>
    <property type="match status" value="1"/>
</dbReference>
<evidence type="ECO:0000256" key="5">
    <source>
        <dbReference type="ARBA" id="ARBA00023136"/>
    </source>
</evidence>
<evidence type="ECO:0000256" key="4">
    <source>
        <dbReference type="ARBA" id="ARBA00022525"/>
    </source>
</evidence>
<protein>
    <recommendedName>
        <fullName evidence="9">ZP domain-containing protein</fullName>
    </recommendedName>
</protein>
<feature type="region of interest" description="Disordered" evidence="8">
    <location>
        <begin position="185"/>
        <end position="206"/>
    </location>
</feature>
<evidence type="ECO:0000313" key="10">
    <source>
        <dbReference type="Ensembl" id="ENSGMOP00000056270.1"/>
    </source>
</evidence>
<keyword evidence="6" id="KW-1015">Disulfide bond</keyword>
<evidence type="ECO:0000256" key="6">
    <source>
        <dbReference type="ARBA" id="ARBA00023157"/>
    </source>
</evidence>
<dbReference type="GO" id="GO:0005576">
    <property type="term" value="C:extracellular region"/>
    <property type="evidence" value="ECO:0007669"/>
    <property type="project" value="UniProtKB-SubCell"/>
</dbReference>
<dbReference type="InterPro" id="IPR001507">
    <property type="entry name" value="ZP_dom"/>
</dbReference>
<keyword evidence="3" id="KW-1003">Cell membrane</keyword>
<dbReference type="OMA" id="NCWATQE"/>
<sequence length="830" mass="91811">MRVIAGPLGLNFLEVSVGYNNSIIPVTQRLASQCGISLWNHPGHIELYVSLQNCFAHNVEDRDFTTTLNLRVYGAADEEETYHVSDTCHYPAWASREIICDPDYMEASECRRLLHGGRGHIEGHIWGGLGGGGGQIKAGTLDVEGAFQIKAIVFFSPDERPMSVTQALGKGYGVTNGPTRLVVRGSPTAPEAYQQDVSEPDSLERNRGPLITNLGSFAGGFSVTDNTISWFMPRHIDPLISADGFKLLEVHMGVNGQRLDAEEMAARQYTLVINDVHIITKIPVGAIGGYMKSAVKDNEYYTSYTIAPMLELLWAEDMTGEVTRYKVLFSITTPMAHMQPQLIDNTVQGEHLFRVSLGTFAADVVLWNITLSGVVLSVAECNARGFNVQELGSQNGFKTFTLQVPFTDPLVLKTNEEGTTLYSLHLVFGLHVLHDSSPLAYAVDLDSRAVDQVAPVLSGSCAHEVFDIIVNYGTPDFHFQIFLGKRSLTPTLAQQYGLTDHGTHIAFAVPFTDQSAVFEVIEHSHIKSRLDMALRYPETSEVFQAFSVSCSFPSTLTECYPNGTMTAMAVKFESVPTMNLSQLTLNDPTCGPVYTDDRFASFTFSVNSCGTTRKFLSNVLLYENEISLPESMTGVDDPEYELKVKCYYAYNATNSLSFIAAHANNEPYAEPAGGGLEVVIRMASDESYTMFHGPEEYPIPKYLQEPFFFEVELISTNPHVSLELENCWATLTADSSSLPRWNLIINGCPNLLDPNRVVFHPVYTDSRVQIPSHYKRFEGQMFAFAMDQDFLSDQLFVHCDVVLCDANNIMDGPCSGQCPSHGNEIDGMYD</sequence>
<dbReference type="Pfam" id="PF23344">
    <property type="entry name" value="ZP-N"/>
    <property type="match status" value="1"/>
</dbReference>
<accession>A0A8C5C6T6</accession>
<dbReference type="Gene3D" id="2.60.40.4100">
    <property type="entry name" value="Zona pellucida, ZP-C domain"/>
    <property type="match status" value="1"/>
</dbReference>
<evidence type="ECO:0000259" key="9">
    <source>
        <dbReference type="PROSITE" id="PS51034"/>
    </source>
</evidence>
<evidence type="ECO:0000256" key="2">
    <source>
        <dbReference type="ARBA" id="ARBA00004613"/>
    </source>
</evidence>
<dbReference type="InterPro" id="IPR042235">
    <property type="entry name" value="ZP-C_dom"/>
</dbReference>
<comment type="subcellular location">
    <subcellularLocation>
        <location evidence="1">Cell membrane</location>
    </subcellularLocation>
    <subcellularLocation>
        <location evidence="2">Secreted</location>
    </subcellularLocation>
</comment>
<keyword evidence="11" id="KW-1185">Reference proteome</keyword>
<dbReference type="AlphaFoldDB" id="A0A8C5C6T6"/>
<keyword evidence="7" id="KW-0325">Glycoprotein</keyword>
<evidence type="ECO:0000256" key="3">
    <source>
        <dbReference type="ARBA" id="ARBA00022475"/>
    </source>
</evidence>